<dbReference type="InterPro" id="IPR000425">
    <property type="entry name" value="MIP"/>
</dbReference>
<keyword evidence="6 9" id="KW-0472">Membrane</keyword>
<comment type="similarity">
    <text evidence="2 7">Belongs to the MIP/aquaporin (TC 1.A.8) family.</text>
</comment>
<dbReference type="InterPro" id="IPR022357">
    <property type="entry name" value="MIP_CS"/>
</dbReference>
<dbReference type="Proteomes" id="UP000053268">
    <property type="component" value="Unassembled WGS sequence"/>
</dbReference>
<evidence type="ECO:0000313" key="10">
    <source>
        <dbReference type="EMBL" id="KPJ04942.1"/>
    </source>
</evidence>
<keyword evidence="4 7" id="KW-0812">Transmembrane</keyword>
<dbReference type="GO" id="GO:0005886">
    <property type="term" value="C:plasma membrane"/>
    <property type="evidence" value="ECO:0007669"/>
    <property type="project" value="TreeGrafter"/>
</dbReference>
<accession>A0A194QHF6</accession>
<feature type="transmembrane region" description="Helical" evidence="9">
    <location>
        <begin position="117"/>
        <end position="147"/>
    </location>
</feature>
<evidence type="ECO:0000256" key="1">
    <source>
        <dbReference type="ARBA" id="ARBA00004141"/>
    </source>
</evidence>
<protein>
    <submittedName>
        <fullName evidence="10">Lens fiber major intrinsic protein</fullName>
    </submittedName>
</protein>
<organism evidence="10 11">
    <name type="scientific">Papilio xuthus</name>
    <name type="common">Asian swallowtail butterfly</name>
    <dbReference type="NCBI Taxonomy" id="66420"/>
    <lineage>
        <taxon>Eukaryota</taxon>
        <taxon>Metazoa</taxon>
        <taxon>Ecdysozoa</taxon>
        <taxon>Arthropoda</taxon>
        <taxon>Hexapoda</taxon>
        <taxon>Insecta</taxon>
        <taxon>Pterygota</taxon>
        <taxon>Neoptera</taxon>
        <taxon>Endopterygota</taxon>
        <taxon>Lepidoptera</taxon>
        <taxon>Glossata</taxon>
        <taxon>Ditrysia</taxon>
        <taxon>Papilionoidea</taxon>
        <taxon>Papilionidae</taxon>
        <taxon>Papilioninae</taxon>
        <taxon>Papilio</taxon>
    </lineage>
</organism>
<evidence type="ECO:0000256" key="2">
    <source>
        <dbReference type="ARBA" id="ARBA00006175"/>
    </source>
</evidence>
<feature type="transmembrane region" description="Helical" evidence="9">
    <location>
        <begin position="203"/>
        <end position="225"/>
    </location>
</feature>
<evidence type="ECO:0000256" key="7">
    <source>
        <dbReference type="RuleBase" id="RU000477"/>
    </source>
</evidence>
<gene>
    <name evidence="10" type="ORF">RR46_04058</name>
</gene>
<dbReference type="PROSITE" id="PS00221">
    <property type="entry name" value="MIP"/>
    <property type="match status" value="1"/>
</dbReference>
<evidence type="ECO:0000313" key="11">
    <source>
        <dbReference type="Proteomes" id="UP000053268"/>
    </source>
</evidence>
<evidence type="ECO:0000256" key="4">
    <source>
        <dbReference type="ARBA" id="ARBA00022692"/>
    </source>
</evidence>
<keyword evidence="11" id="KW-1185">Reference proteome</keyword>
<keyword evidence="5 9" id="KW-1133">Transmembrane helix</keyword>
<dbReference type="STRING" id="66420.A0A194QHF6"/>
<dbReference type="PANTHER" id="PTHR19139">
    <property type="entry name" value="AQUAPORIN TRANSPORTER"/>
    <property type="match status" value="1"/>
</dbReference>
<dbReference type="PANTHER" id="PTHR19139:SF270">
    <property type="entry name" value="ENTOMOGLYCEROPORIN 1-RELATED"/>
    <property type="match status" value="1"/>
</dbReference>
<feature type="transmembrane region" description="Helical" evidence="9">
    <location>
        <begin position="87"/>
        <end position="105"/>
    </location>
</feature>
<dbReference type="InterPro" id="IPR034294">
    <property type="entry name" value="Aquaporin_transptr"/>
</dbReference>
<feature type="region of interest" description="Disordered" evidence="8">
    <location>
        <begin position="272"/>
        <end position="293"/>
    </location>
</feature>
<keyword evidence="3 7" id="KW-0813">Transport</keyword>
<feature type="compositionally biased region" description="Basic and acidic residues" evidence="8">
    <location>
        <begin position="279"/>
        <end position="293"/>
    </location>
</feature>
<evidence type="ECO:0000256" key="8">
    <source>
        <dbReference type="SAM" id="MobiDB-lite"/>
    </source>
</evidence>
<reference evidence="10 11" key="1">
    <citation type="journal article" date="2015" name="Nat. Commun.">
        <title>Outbred genome sequencing and CRISPR/Cas9 gene editing in butterflies.</title>
        <authorList>
            <person name="Li X."/>
            <person name="Fan D."/>
            <person name="Zhang W."/>
            <person name="Liu G."/>
            <person name="Zhang L."/>
            <person name="Zhao L."/>
            <person name="Fang X."/>
            <person name="Chen L."/>
            <person name="Dong Y."/>
            <person name="Chen Y."/>
            <person name="Ding Y."/>
            <person name="Zhao R."/>
            <person name="Feng M."/>
            <person name="Zhu Y."/>
            <person name="Feng Y."/>
            <person name="Jiang X."/>
            <person name="Zhu D."/>
            <person name="Xiang H."/>
            <person name="Feng X."/>
            <person name="Li S."/>
            <person name="Wang J."/>
            <person name="Zhang G."/>
            <person name="Kronforst M.R."/>
            <person name="Wang W."/>
        </authorList>
    </citation>
    <scope>NUCLEOTIDE SEQUENCE [LARGE SCALE GENOMIC DNA]</scope>
    <source>
        <strain evidence="10">Ya'a_city_454_Px</strain>
        <tissue evidence="10">Whole body</tissue>
    </source>
</reference>
<evidence type="ECO:0000256" key="3">
    <source>
        <dbReference type="ARBA" id="ARBA00022448"/>
    </source>
</evidence>
<dbReference type="GO" id="GO:0015267">
    <property type="term" value="F:channel activity"/>
    <property type="evidence" value="ECO:0007669"/>
    <property type="project" value="InterPro"/>
</dbReference>
<dbReference type="AlphaFoldDB" id="A0A194QHF6"/>
<evidence type="ECO:0000256" key="6">
    <source>
        <dbReference type="ARBA" id="ARBA00023136"/>
    </source>
</evidence>
<name>A0A194QHF6_PAPXU</name>
<feature type="transmembrane region" description="Helical" evidence="9">
    <location>
        <begin position="245"/>
        <end position="266"/>
    </location>
</feature>
<comment type="subcellular location">
    <subcellularLocation>
        <location evidence="1">Membrane</location>
        <topology evidence="1">Multi-pass membrane protein</topology>
    </subcellularLocation>
</comment>
<feature type="transmembrane region" description="Helical" evidence="9">
    <location>
        <begin position="59"/>
        <end position="81"/>
    </location>
</feature>
<dbReference type="SUPFAM" id="SSF81338">
    <property type="entry name" value="Aquaporin-like"/>
    <property type="match status" value="1"/>
</dbReference>
<dbReference type="Pfam" id="PF00230">
    <property type="entry name" value="MIP"/>
    <property type="match status" value="1"/>
</dbReference>
<dbReference type="EMBL" id="KQ458793">
    <property type="protein sequence ID" value="KPJ04942.1"/>
    <property type="molecule type" value="Genomic_DNA"/>
</dbReference>
<evidence type="ECO:0000256" key="9">
    <source>
        <dbReference type="SAM" id="Phobius"/>
    </source>
</evidence>
<dbReference type="InterPro" id="IPR023271">
    <property type="entry name" value="Aquaporin-like"/>
</dbReference>
<evidence type="ECO:0000256" key="5">
    <source>
        <dbReference type="ARBA" id="ARBA00022989"/>
    </source>
</evidence>
<feature type="transmembrane region" description="Helical" evidence="9">
    <location>
        <begin position="167"/>
        <end position="191"/>
    </location>
</feature>
<proteinExistence type="inferred from homology"/>
<dbReference type="PRINTS" id="PR00783">
    <property type="entry name" value="MINTRINSICP"/>
</dbReference>
<sequence>MHQVSPLQTIGGLFAVRNIADIIVKRTLKYRALFEFAFSPVTESERGVGAWARRWWRPLLAELVATALLILLGIAALLPAGGAPPPLTHPALAFGFVVLANAEIFGPASGAHMNPAVSLAALLVGQLPGAAAAGYALAQLAGAVLGFGALRALAPHAAGEGATHPAVSWPAAVAVEAALTGVLALVCCALWSAHDASRPDRTVSLKVGLTVAGLIYAGGHLTGASLNPARSFAPALFQGLTADHWVYWAGPLGGAALGALLHRALLARPAPHTRAHTPARPEDSLPLRDKPEP</sequence>
<dbReference type="Gene3D" id="1.20.1080.10">
    <property type="entry name" value="Glycerol uptake facilitator protein"/>
    <property type="match status" value="1"/>
</dbReference>